<reference evidence="2" key="1">
    <citation type="submission" date="2016-10" db="EMBL/GenBank/DDBJ databases">
        <title>Comparative genomics uncovers the prolific and rare metabolic potential of the cyanobacterial genus Moorea.</title>
        <authorList>
            <person name="Leao T."/>
            <person name="Castelao G."/>
            <person name="Korobeynikov A."/>
            <person name="Monroe E.A."/>
            <person name="Podell S."/>
            <person name="Glukhov E."/>
            <person name="Allen E."/>
            <person name="Gerwick W.H."/>
            <person name="Gerwick L."/>
        </authorList>
    </citation>
    <scope>NUCLEOTIDE SEQUENCE [LARGE SCALE GENOMIC DNA]</scope>
    <source>
        <strain evidence="2">PAL-8-15-08-1</strain>
    </source>
</reference>
<dbReference type="EMBL" id="CP017599">
    <property type="protein sequence ID" value="AOX00373.1"/>
    <property type="molecule type" value="Genomic_DNA"/>
</dbReference>
<proteinExistence type="predicted"/>
<name>A0A1D8TS34_9CYAN</name>
<dbReference type="Proteomes" id="UP000177870">
    <property type="component" value="Chromosome"/>
</dbReference>
<accession>A0A1D8TS34</accession>
<organism evidence="1 2">
    <name type="scientific">Moorena producens PAL-8-15-08-1</name>
    <dbReference type="NCBI Taxonomy" id="1458985"/>
    <lineage>
        <taxon>Bacteria</taxon>
        <taxon>Bacillati</taxon>
        <taxon>Cyanobacteriota</taxon>
        <taxon>Cyanophyceae</taxon>
        <taxon>Coleofasciculales</taxon>
        <taxon>Coleofasciculaceae</taxon>
        <taxon>Moorena</taxon>
    </lineage>
</organism>
<sequence length="71" mass="7795">MLAMDRNSQGSLLVSVNGCSVGYSYDIASHGVKQPHFPSTPPPLKLVSIAEFDITNYASIEQYKVRSFESD</sequence>
<dbReference type="AlphaFoldDB" id="A0A1D8TS34"/>
<protein>
    <submittedName>
        <fullName evidence="1">Uncharacterized protein</fullName>
    </submittedName>
</protein>
<dbReference type="KEGG" id="mpro:BJP34_13750"/>
<evidence type="ECO:0000313" key="2">
    <source>
        <dbReference type="Proteomes" id="UP000177870"/>
    </source>
</evidence>
<evidence type="ECO:0000313" key="1">
    <source>
        <dbReference type="EMBL" id="AOX00373.1"/>
    </source>
</evidence>
<gene>
    <name evidence="1" type="ORF">BJP34_13750</name>
</gene>